<proteinExistence type="predicted"/>
<sequence>MSKSKMKWLLSVVLIAKGSLGFFNQGYAQHTQDGEKGLVFVVNAPVNDLSNFERIVESATPLKSFGTVRVNISTLADKSFHEIPEEGSSWHEYASSNPTPSKFFPDKLVAPFIPVDFVKKNRELLLAKAAILRKHQVEGAFLGYEPNFLPEEFFEAHPAMLGPRVDHPRRSTQKAFAPSVCAAETRNMYSRMMSDMLTHVPEITMFGFKTNDAGAGIDWSDWLYSGANGPAGCRGYSAGQRMKMLLESYQSGASAAGKPLSIYVDDKNSNYSEAEKRDIEQHMPPHCFFSGGDKRKIYTVGSLLNTTYPVQGLIDPVAVVKQVLEIKQQQAATVYLNFRAAYDRGCDTPETIALTIGIMEAALKAKANQDEQATLDSVLDEVALNWGGTQDALSLKRAFTAMNEAFAYKSTTIPRISSLYWGVTMRLVNRPLLFDPALITAAEESYFLPYVFSISKEDARHDYVDLHGARVFVPPAGAFGFAERADRVAHTFEGVGSQAAQKTYLNNMALGLRIYAKILESCANFIYAQEIRDRAADVLNGSEVVIGKVATWEGHPDYIRFNEIMRNEYDNALGLIQLMEKGGEQLVIKARHQGYEDSFLLGPDFTEQLKTKRKIMWKHWQDIENYLASPLK</sequence>
<evidence type="ECO:0000313" key="3">
    <source>
        <dbReference type="Proteomes" id="UP000618319"/>
    </source>
</evidence>
<reference evidence="2 3" key="1">
    <citation type="submission" date="2018-02" db="EMBL/GenBank/DDBJ databases">
        <title>Sphingobacterium KA21.</title>
        <authorList>
            <person name="Vasarhelyi B.M."/>
            <person name="Deshmukh S."/>
            <person name="Balint B."/>
            <person name="Kukolya J."/>
        </authorList>
    </citation>
    <scope>NUCLEOTIDE SEQUENCE [LARGE SCALE GENOMIC DNA]</scope>
    <source>
        <strain evidence="2 3">Ka21</strain>
    </source>
</reference>
<organism evidence="2 3">
    <name type="scientific">Sphingobacterium pedocola</name>
    <dbReference type="NCBI Taxonomy" id="2082722"/>
    <lineage>
        <taxon>Bacteria</taxon>
        <taxon>Pseudomonadati</taxon>
        <taxon>Bacteroidota</taxon>
        <taxon>Sphingobacteriia</taxon>
        <taxon>Sphingobacteriales</taxon>
        <taxon>Sphingobacteriaceae</taxon>
        <taxon>Sphingobacterium</taxon>
    </lineage>
</organism>
<evidence type="ECO:0000313" key="2">
    <source>
        <dbReference type="EMBL" id="MBE8723251.1"/>
    </source>
</evidence>
<gene>
    <name evidence="2" type="ORF">C4F40_21240</name>
</gene>
<evidence type="ECO:0000256" key="1">
    <source>
        <dbReference type="SAM" id="SignalP"/>
    </source>
</evidence>
<protein>
    <submittedName>
        <fullName evidence="2">Uncharacterized protein</fullName>
    </submittedName>
</protein>
<feature type="signal peptide" evidence="1">
    <location>
        <begin position="1"/>
        <end position="28"/>
    </location>
</feature>
<dbReference type="Proteomes" id="UP000618319">
    <property type="component" value="Unassembled WGS sequence"/>
</dbReference>
<keyword evidence="1" id="KW-0732">Signal</keyword>
<dbReference type="EMBL" id="PSKQ01000027">
    <property type="protein sequence ID" value="MBE8723251.1"/>
    <property type="molecule type" value="Genomic_DNA"/>
</dbReference>
<feature type="chain" id="PRO_5046662629" evidence="1">
    <location>
        <begin position="29"/>
        <end position="632"/>
    </location>
</feature>
<comment type="caution">
    <text evidence="2">The sequence shown here is derived from an EMBL/GenBank/DDBJ whole genome shotgun (WGS) entry which is preliminary data.</text>
</comment>
<keyword evidence="3" id="KW-1185">Reference proteome</keyword>
<name>A0ABR9TD35_9SPHI</name>
<accession>A0ABR9TD35</accession>